<gene>
    <name evidence="3" type="ORF">EBN88_08625</name>
</gene>
<feature type="region of interest" description="Disordered" evidence="1">
    <location>
        <begin position="23"/>
        <end position="70"/>
    </location>
</feature>
<sequence length="219" mass="23598">MARRNRIVYGAVVAASALVLTACGGDGDSAEDDEIAGVQTPTEESEPEESADPEPTEEPEDGRPEIDLGPDFENVYEDELTGDPVVDAAIGDLQGFQDAVAEAIVTHETNRPALRYFIAGEALNQVITMMDGVHEDGLTSTGTARYYNQSVNLVDDASATFSFCRDFREVATVDFTTRELVEEADATAAPSLYTGRLELNDLGVWQTVGYDLESDSQSC</sequence>
<feature type="signal peptide" evidence="2">
    <location>
        <begin position="1"/>
        <end position="24"/>
    </location>
</feature>
<evidence type="ECO:0008006" key="5">
    <source>
        <dbReference type="Google" id="ProtNLM"/>
    </source>
</evidence>
<evidence type="ECO:0000256" key="2">
    <source>
        <dbReference type="SAM" id="SignalP"/>
    </source>
</evidence>
<dbReference type="AlphaFoldDB" id="A0A3M2M025"/>
<keyword evidence="2" id="KW-0732">Signal</keyword>
<accession>A0A3M2M025</accession>
<keyword evidence="4" id="KW-1185">Reference proteome</keyword>
<feature type="chain" id="PRO_5038743285" description="Lipoprotein" evidence="2">
    <location>
        <begin position="25"/>
        <end position="219"/>
    </location>
</feature>
<evidence type="ECO:0000256" key="1">
    <source>
        <dbReference type="SAM" id="MobiDB-lite"/>
    </source>
</evidence>
<proteinExistence type="predicted"/>
<dbReference type="PROSITE" id="PS51257">
    <property type="entry name" value="PROKAR_LIPOPROTEIN"/>
    <property type="match status" value="1"/>
</dbReference>
<protein>
    <recommendedName>
        <fullName evidence="5">Lipoprotein</fullName>
    </recommendedName>
</protein>
<comment type="caution">
    <text evidence="3">The sequence shown here is derived from an EMBL/GenBank/DDBJ whole genome shotgun (WGS) entry which is preliminary data.</text>
</comment>
<feature type="compositionally biased region" description="Acidic residues" evidence="1">
    <location>
        <begin position="43"/>
        <end position="60"/>
    </location>
</feature>
<name>A0A3M2M025_9ACTN</name>
<reference evidence="3 4" key="1">
    <citation type="submission" date="2018-10" db="EMBL/GenBank/DDBJ databases">
        <title>Isolation, diversity and antifungal activity of actinobacteria from wheat.</title>
        <authorList>
            <person name="Han C."/>
        </authorList>
    </citation>
    <scope>NUCLEOTIDE SEQUENCE [LARGE SCALE GENOMIC DNA]</scope>
    <source>
        <strain evidence="3 4">NEAU-YY642</strain>
    </source>
</reference>
<dbReference type="Proteomes" id="UP000278673">
    <property type="component" value="Unassembled WGS sequence"/>
</dbReference>
<dbReference type="EMBL" id="RFFJ01000031">
    <property type="protein sequence ID" value="RMI42782.1"/>
    <property type="molecule type" value="Genomic_DNA"/>
</dbReference>
<evidence type="ECO:0000313" key="4">
    <source>
        <dbReference type="Proteomes" id="UP000278673"/>
    </source>
</evidence>
<organism evidence="3 4">
    <name type="scientific">Streptomyces triticirhizae</name>
    <dbReference type="NCBI Taxonomy" id="2483353"/>
    <lineage>
        <taxon>Bacteria</taxon>
        <taxon>Bacillati</taxon>
        <taxon>Actinomycetota</taxon>
        <taxon>Actinomycetes</taxon>
        <taxon>Kitasatosporales</taxon>
        <taxon>Streptomycetaceae</taxon>
        <taxon>Streptomyces</taxon>
    </lineage>
</organism>
<evidence type="ECO:0000313" key="3">
    <source>
        <dbReference type="EMBL" id="RMI42782.1"/>
    </source>
</evidence>